<evidence type="ECO:0000256" key="6">
    <source>
        <dbReference type="PIRSR" id="PIRSR005536-1"/>
    </source>
</evidence>
<dbReference type="PRINTS" id="PR00743">
    <property type="entry name" value="GLHYDRLASE36"/>
</dbReference>
<comment type="catalytic activity">
    <reaction evidence="1 5">
        <text>Hydrolysis of terminal, non-reducing alpha-D-galactose residues in alpha-D-galactosides, including galactose oligosaccharides, galactomannans and galactolipids.</text>
        <dbReference type="EC" id="3.2.1.22"/>
    </reaction>
</comment>
<evidence type="ECO:0000313" key="10">
    <source>
        <dbReference type="Proteomes" id="UP000092574"/>
    </source>
</evidence>
<evidence type="ECO:0000256" key="1">
    <source>
        <dbReference type="ARBA" id="ARBA00001255"/>
    </source>
</evidence>
<dbReference type="Proteomes" id="UP000092574">
    <property type="component" value="Chromosome"/>
</dbReference>
<evidence type="ECO:0000256" key="3">
    <source>
        <dbReference type="ARBA" id="ARBA00022801"/>
    </source>
</evidence>
<gene>
    <name evidence="9" type="ORF">A4V09_19585</name>
</gene>
<evidence type="ECO:0000313" key="9">
    <source>
        <dbReference type="EMBL" id="ANU77746.1"/>
    </source>
</evidence>
<dbReference type="EMBL" id="CP015405">
    <property type="protein sequence ID" value="ANU77746.1"/>
    <property type="molecule type" value="Genomic_DNA"/>
</dbReference>
<feature type="domain" description="Glycosyl hydrolase family 36 N-terminal" evidence="8">
    <location>
        <begin position="31"/>
        <end position="287"/>
    </location>
</feature>
<dbReference type="Pfam" id="PF16875">
    <property type="entry name" value="Glyco_hydro_36N"/>
    <property type="match status" value="1"/>
</dbReference>
<dbReference type="InterPro" id="IPR002252">
    <property type="entry name" value="Glyco_hydro_36"/>
</dbReference>
<dbReference type="InterPro" id="IPR017853">
    <property type="entry name" value="GH"/>
</dbReference>
<dbReference type="GO" id="GO:0016052">
    <property type="term" value="P:carbohydrate catabolic process"/>
    <property type="evidence" value="ECO:0007669"/>
    <property type="project" value="InterPro"/>
</dbReference>
<organism evidence="9 10">
    <name type="scientific">Blautia pseudococcoides</name>
    <dbReference type="NCBI Taxonomy" id="1796616"/>
    <lineage>
        <taxon>Bacteria</taxon>
        <taxon>Bacillati</taxon>
        <taxon>Bacillota</taxon>
        <taxon>Clostridia</taxon>
        <taxon>Lachnospirales</taxon>
        <taxon>Lachnospiraceae</taxon>
        <taxon>Blautia</taxon>
    </lineage>
</organism>
<reference evidence="9" key="1">
    <citation type="submission" date="2017-04" db="EMBL/GenBank/DDBJ databases">
        <title>Complete Genome Sequences of Twelve Strains of a Stable Defined Moderately Diverse Mouse Microbiota 2 (sDMDMm2).</title>
        <authorList>
            <person name="Uchimura Y."/>
            <person name="Wyss M."/>
            <person name="Brugiroux S."/>
            <person name="Limenitakis J.P."/>
            <person name="Stecher B."/>
            <person name="McCoy K.D."/>
            <person name="Macpherson A.J."/>
        </authorList>
    </citation>
    <scope>NUCLEOTIDE SEQUENCE</scope>
    <source>
        <strain evidence="9">YL58</strain>
    </source>
</reference>
<dbReference type="InterPro" id="IPR013780">
    <property type="entry name" value="Glyco_hydro_b"/>
</dbReference>
<dbReference type="SUPFAM" id="SSF51445">
    <property type="entry name" value="(Trans)glycosidases"/>
    <property type="match status" value="1"/>
</dbReference>
<accession>A0A1C7IDI3</accession>
<feature type="active site" description="Proton donor" evidence="6">
    <location>
        <position position="550"/>
    </location>
</feature>
<keyword evidence="3 5" id="KW-0378">Hydrolase</keyword>
<evidence type="ECO:0000256" key="5">
    <source>
        <dbReference type="PIRNR" id="PIRNR005536"/>
    </source>
</evidence>
<dbReference type="PIRSF" id="PIRSF005536">
    <property type="entry name" value="Agal"/>
    <property type="match status" value="1"/>
</dbReference>
<dbReference type="KEGG" id="byl:A4V09_19585"/>
<protein>
    <recommendedName>
        <fullName evidence="2 5">Alpha-galactosidase</fullName>
        <ecNumber evidence="2 5">3.2.1.22</ecNumber>
    </recommendedName>
</protein>
<dbReference type="AlphaFoldDB" id="A0A1C7IDI3"/>
<keyword evidence="10" id="KW-1185">Reference proteome</keyword>
<dbReference type="EC" id="3.2.1.22" evidence="2 5"/>
<dbReference type="InterPro" id="IPR050985">
    <property type="entry name" value="Alpha-glycosidase_related"/>
</dbReference>
<dbReference type="PANTHER" id="PTHR43053:SF3">
    <property type="entry name" value="ALPHA-GALACTOSIDASE C-RELATED"/>
    <property type="match status" value="1"/>
</dbReference>
<dbReference type="Gene3D" id="3.20.20.70">
    <property type="entry name" value="Aldolase class I"/>
    <property type="match status" value="1"/>
</dbReference>
<sequence>MAIKKDTTGKLFTLLTKNSMYQMKVDDLDFLVHTWFGKRTQVFDYSYLNAGRDRGFSGNPYAAGDNRAYSLDTLPQEFPTYGNGDYRESAVRLRYASGASSCEFRYASAEILEGKYSLPGLPAFYALEEDTADTLVITLKDSTGSVYVHLYYGVLEEKDIITRSVTVENKGDSPVYLERIMSTCTDFQYGDFDFISFYGRHAMERLYSRTQVHHGIQSVGSTRGASSHHYNPFVMLAAKDTTETRGECYGFSFLYSGDFLAEAEKDQSGQTRFLMGIHPDNFCYKLESGDSFHAPEAAMVYSADGMEAISHRFHCAIRNNLCRGEYKKARRPVLINNWEGTYFNFTGDKLVEMAKQAKDLGAELFVMDDGWFGKRDSDNSGLGDWIVNEKKLGCSLHDLSRRIHDLGLKFGIWFEPECISEDSGLYRAHPDWAFKVPEKDPVRSRYQLVLDFSRKEVRDHIYKMMCDVLDNAQVEYLKWDFNRSIGDIFSAALPADRQGEAAHKYVLGLYEFLENLNRRYPHMLIEGCSGGGGRFDAGMLYYTPQIWTSDDTDSIERLKIQYGTSFAYPVSTMGAHVSASPNHQTGRAASLATRATVAMAGTFGYELDPAKLSEQEKKEVREQIETFKKYYFLIQDGTYYRLASPYENEEYTVWEFAARDKSEALLGIVSTKLTANNLFTCIRLRGLDPDAMYRIGDKIYLGAALMDAGLPMPVPDAEYQSWNLHLVKES</sequence>
<evidence type="ECO:0000256" key="2">
    <source>
        <dbReference type="ARBA" id="ARBA00012755"/>
    </source>
</evidence>
<comment type="similarity">
    <text evidence="5">Belongs to the glycosyl hydrolase.</text>
</comment>
<evidence type="ECO:0000259" key="7">
    <source>
        <dbReference type="Pfam" id="PF16874"/>
    </source>
</evidence>
<keyword evidence="4 5" id="KW-0326">Glycosidase</keyword>
<name>A0A1C7IDI3_9FIRM</name>
<dbReference type="CDD" id="cd14791">
    <property type="entry name" value="GH36"/>
    <property type="match status" value="1"/>
</dbReference>
<dbReference type="Pfam" id="PF16874">
    <property type="entry name" value="Glyco_hydro_36C"/>
    <property type="match status" value="1"/>
</dbReference>
<dbReference type="GO" id="GO:0004557">
    <property type="term" value="F:alpha-galactosidase activity"/>
    <property type="evidence" value="ECO:0007669"/>
    <property type="project" value="UniProtKB-UniRule"/>
</dbReference>
<dbReference type="Gene3D" id="2.70.98.60">
    <property type="entry name" value="alpha-galactosidase from lactobacil brevis"/>
    <property type="match status" value="1"/>
</dbReference>
<dbReference type="RefSeq" id="WP_065543852.1">
    <property type="nucleotide sequence ID" value="NZ_CP015405.2"/>
</dbReference>
<dbReference type="FunFam" id="3.20.20.70:FF:000118">
    <property type="entry name" value="Alpha-galactosidase"/>
    <property type="match status" value="1"/>
</dbReference>
<evidence type="ECO:0000256" key="4">
    <source>
        <dbReference type="ARBA" id="ARBA00023295"/>
    </source>
</evidence>
<dbReference type="STRING" id="1796616.A4V09_19585"/>
<proteinExistence type="inferred from homology"/>
<feature type="active site" description="Nucleophile" evidence="6">
    <location>
        <position position="480"/>
    </location>
</feature>
<dbReference type="OrthoDB" id="9758822at2"/>
<evidence type="ECO:0000259" key="8">
    <source>
        <dbReference type="Pfam" id="PF16875"/>
    </source>
</evidence>
<dbReference type="InterPro" id="IPR031704">
    <property type="entry name" value="Glyco_hydro_36_N"/>
</dbReference>
<dbReference type="InterPro" id="IPR013785">
    <property type="entry name" value="Aldolase_TIM"/>
</dbReference>
<feature type="domain" description="Glycosyl hydrolase family 36 C-terminal" evidence="7">
    <location>
        <begin position="652"/>
        <end position="726"/>
    </location>
</feature>
<dbReference type="Pfam" id="PF02065">
    <property type="entry name" value="Melibiase"/>
    <property type="match status" value="1"/>
</dbReference>
<dbReference type="InterPro" id="IPR038417">
    <property type="entry name" value="Alpga-gal_N_sf"/>
</dbReference>
<dbReference type="InterPro" id="IPR031705">
    <property type="entry name" value="Glyco_hydro_36_C"/>
</dbReference>
<dbReference type="PANTHER" id="PTHR43053">
    <property type="entry name" value="GLYCOSIDASE FAMILY 31"/>
    <property type="match status" value="1"/>
</dbReference>
<dbReference type="Gene3D" id="2.60.40.1180">
    <property type="entry name" value="Golgi alpha-mannosidase II"/>
    <property type="match status" value="1"/>
</dbReference>